<keyword evidence="15" id="KW-0732">Signal</keyword>
<evidence type="ECO:0000313" key="16">
    <source>
        <dbReference type="EMBL" id="AQZ95722.1"/>
    </source>
</evidence>
<evidence type="ECO:0000256" key="4">
    <source>
        <dbReference type="ARBA" id="ARBA00010714"/>
    </source>
</evidence>
<keyword evidence="9 15" id="KW-0973">c-di-GMP</keyword>
<comment type="pathway">
    <text evidence="3 15">Glycan metabolism; bacterial cellulose biosynthesis.</text>
</comment>
<evidence type="ECO:0000256" key="10">
    <source>
        <dbReference type="ARBA" id="ARBA00022692"/>
    </source>
</evidence>
<dbReference type="RefSeq" id="WP_080050589.1">
    <property type="nucleotide sequence ID" value="NZ_CP020100.1"/>
</dbReference>
<reference evidence="16 17" key="1">
    <citation type="submission" date="2017-03" db="EMBL/GenBank/DDBJ databases">
        <title>Complete genome sequence of the novel DNRA strain Pseudomonas sp. S-6-2 isolated from Chinese polluted river sediment. Journal of Biotechnology.</title>
        <authorList>
            <person name="Li J."/>
            <person name="Xiang F."/>
            <person name="Wang L."/>
            <person name="Xi L."/>
            <person name="Liu J."/>
        </authorList>
    </citation>
    <scope>NUCLEOTIDE SEQUENCE [LARGE SCALE GENOMIC DNA]</scope>
    <source>
        <strain evidence="16 17">S-6-2</strain>
    </source>
</reference>
<accession>A0A1V0B706</accession>
<keyword evidence="13 15" id="KW-0472">Membrane</keyword>
<feature type="chain" id="PRO_5015215560" description="Cyclic di-GMP-binding protein" evidence="15">
    <location>
        <begin position="23"/>
        <end position="764"/>
    </location>
</feature>
<dbReference type="NCBIfam" id="NF008325">
    <property type="entry name" value="PRK11114.1-3"/>
    <property type="match status" value="1"/>
</dbReference>
<name>A0A1V0B706_9GAMM</name>
<organism evidence="16 17">
    <name type="scientific">Halopseudomonas phragmitis</name>
    <dbReference type="NCBI Taxonomy" id="1931241"/>
    <lineage>
        <taxon>Bacteria</taxon>
        <taxon>Pseudomonadati</taxon>
        <taxon>Pseudomonadota</taxon>
        <taxon>Gammaproteobacteria</taxon>
        <taxon>Pseudomonadales</taxon>
        <taxon>Pseudomonadaceae</taxon>
        <taxon>Halopseudomonas</taxon>
    </lineage>
</organism>
<dbReference type="InterPro" id="IPR018513">
    <property type="entry name" value="Cell_synthase_bac"/>
</dbReference>
<feature type="signal peptide" evidence="15">
    <location>
        <begin position="1"/>
        <end position="22"/>
    </location>
</feature>
<feature type="transmembrane region" description="Helical" evidence="15">
    <location>
        <begin position="731"/>
        <end position="752"/>
    </location>
</feature>
<comment type="similarity">
    <text evidence="4 15">Belongs to the AcsB/BcsB family.</text>
</comment>
<keyword evidence="17" id="KW-1185">Reference proteome</keyword>
<evidence type="ECO:0000256" key="14">
    <source>
        <dbReference type="ARBA" id="ARBA00033444"/>
    </source>
</evidence>
<dbReference type="PANTHER" id="PTHR39083:SF1">
    <property type="entry name" value="CYCLIC DI-GMP-BINDING PROTEIN"/>
    <property type="match status" value="1"/>
</dbReference>
<evidence type="ECO:0000256" key="5">
    <source>
        <dbReference type="ARBA" id="ARBA00011437"/>
    </source>
</evidence>
<evidence type="ECO:0000256" key="11">
    <source>
        <dbReference type="ARBA" id="ARBA00022916"/>
    </source>
</evidence>
<dbReference type="KEGG" id="ppha:BVH74_13615"/>
<dbReference type="PRINTS" id="PR01440">
    <property type="entry name" value="CELLSNTHASEB"/>
</dbReference>
<evidence type="ECO:0000256" key="3">
    <source>
        <dbReference type="ARBA" id="ARBA00005186"/>
    </source>
</evidence>
<dbReference type="Proteomes" id="UP000243488">
    <property type="component" value="Chromosome"/>
</dbReference>
<dbReference type="STRING" id="1931241.BVH74_13615"/>
<dbReference type="GO" id="GO:0006011">
    <property type="term" value="P:UDP-alpha-D-glucose metabolic process"/>
    <property type="evidence" value="ECO:0007669"/>
    <property type="project" value="InterPro"/>
</dbReference>
<sequence>MSRFKHLLIAPVALLALASVNAQEADSLPDETAQPVTEEVVRTPTWISNHTFGELGDPKDSLLLGIHNSQQIEFTLRRDRIASDASLMLDYTPSPALLPNLSHLRVYLNDVLMGTVVIDEEQLGTRTRRQVALAPYLLSDFNRVRLEFIGHYTDICEDPGNSALWLNVAHGSQISLREHAVALRNDLAFFPLPFFDSRDHGKTQVHMVFHDQPTLGEQKAAGVLASYFGSLAGWRGTEFPVLFDRLPSTGVNRDQVHSSVVFAANDRRPSFLADLERFPAVEAPVVELIDHPEHSYSKVLVIWGRDEQDLLDGARALALGGNLFRGSRVVVNEVQTLQPRKPYDAPNWTPTDRPVRFAELIDYPTQLHTSGLQPRPITVDINLPPDLFVWRNQGIPLQTKYRYTPPATKDESRLSISLNDQFITGLSLSRGTHNRLERMRLAVTAVETANAQDRLLVPSLKLGARNTLRYDFSFASTYGSAQRDFCQTSLPVDTRALIDEDSSIDLSGYYHYMAMPDLWAFAHSGFPFSRMADLSETLVIVPSAPNAVQLSTLLEILASVGAQTGYPAMAFEISDDWSAARQTNADLLVLGSLAPDLHDRSDLNLVLERSSDWIMHASSPLREKVDRIDHTAFPADSRVDVTARAPIAAIAGMQSPFHNQRSVVAFMANDDADFSLLRETLGDSGKLDAVRGSVAVIRESGVQSQLVGPQYFVGYLPWWLKLWYLLSNHPVWLAVMAVLCMLLAAFLLWQALRWVSERRLHQQD</sequence>
<dbReference type="UniPathway" id="UPA00694"/>
<evidence type="ECO:0000256" key="1">
    <source>
        <dbReference type="ARBA" id="ARBA00002057"/>
    </source>
</evidence>
<comment type="subunit">
    <text evidence="5 15">Tightly associated with the cellulose synthase catalytic subunit.</text>
</comment>
<evidence type="ECO:0000256" key="12">
    <source>
        <dbReference type="ARBA" id="ARBA00022989"/>
    </source>
</evidence>
<dbReference type="AlphaFoldDB" id="A0A1V0B706"/>
<proteinExistence type="inferred from homology"/>
<dbReference type="GO" id="GO:0030244">
    <property type="term" value="P:cellulose biosynthetic process"/>
    <property type="evidence" value="ECO:0007669"/>
    <property type="project" value="UniProtKB-KW"/>
</dbReference>
<gene>
    <name evidence="16" type="ORF">BVH74_13615</name>
</gene>
<protein>
    <recommendedName>
        <fullName evidence="6 15">Cyclic di-GMP-binding protein</fullName>
    </recommendedName>
    <alternativeName>
        <fullName evidence="14 15">Cellulose synthase regulatory subunit</fullName>
    </alternativeName>
</protein>
<keyword evidence="11 15" id="KW-0135">Cellulose biosynthesis</keyword>
<evidence type="ECO:0000256" key="15">
    <source>
        <dbReference type="RuleBase" id="RU365021"/>
    </source>
</evidence>
<dbReference type="InterPro" id="IPR003920">
    <property type="entry name" value="Cell_synth_B"/>
</dbReference>
<evidence type="ECO:0000256" key="8">
    <source>
        <dbReference type="ARBA" id="ARBA00022519"/>
    </source>
</evidence>
<dbReference type="EMBL" id="CP020100">
    <property type="protein sequence ID" value="AQZ95722.1"/>
    <property type="molecule type" value="Genomic_DNA"/>
</dbReference>
<evidence type="ECO:0000256" key="2">
    <source>
        <dbReference type="ARBA" id="ARBA00004377"/>
    </source>
</evidence>
<keyword evidence="8 15" id="KW-0997">Cell inner membrane</keyword>
<dbReference type="GO" id="GO:0005886">
    <property type="term" value="C:plasma membrane"/>
    <property type="evidence" value="ECO:0007669"/>
    <property type="project" value="UniProtKB-SubCell"/>
</dbReference>
<keyword evidence="12 15" id="KW-1133">Transmembrane helix</keyword>
<keyword evidence="10 15" id="KW-0812">Transmembrane</keyword>
<evidence type="ECO:0000256" key="9">
    <source>
        <dbReference type="ARBA" id="ARBA00022636"/>
    </source>
</evidence>
<evidence type="ECO:0000313" key="17">
    <source>
        <dbReference type="Proteomes" id="UP000243488"/>
    </source>
</evidence>
<evidence type="ECO:0000256" key="7">
    <source>
        <dbReference type="ARBA" id="ARBA00022475"/>
    </source>
</evidence>
<dbReference type="NCBIfam" id="NF008323">
    <property type="entry name" value="PRK11114.1-1"/>
    <property type="match status" value="1"/>
</dbReference>
<evidence type="ECO:0000256" key="13">
    <source>
        <dbReference type="ARBA" id="ARBA00023136"/>
    </source>
</evidence>
<evidence type="ECO:0000256" key="6">
    <source>
        <dbReference type="ARBA" id="ARBA00021844"/>
    </source>
</evidence>
<keyword evidence="7 15" id="KW-1003">Cell membrane</keyword>
<dbReference type="Pfam" id="PF03170">
    <property type="entry name" value="BcsB"/>
    <property type="match status" value="1"/>
</dbReference>
<dbReference type="PANTHER" id="PTHR39083">
    <property type="entry name" value="CYCLIC DI-GMP-BINDING PROTEIN"/>
    <property type="match status" value="1"/>
</dbReference>
<comment type="subcellular location">
    <subcellularLocation>
        <location evidence="2">Cell inner membrane</location>
        <topology evidence="2">Single-pass membrane protein</topology>
    </subcellularLocation>
</comment>
<dbReference type="Gene3D" id="2.60.120.260">
    <property type="entry name" value="Galactose-binding domain-like"/>
    <property type="match status" value="2"/>
</dbReference>
<comment type="function">
    <text evidence="1 15">Binds the cellulose synthase activator, bis-(3'-5') cyclic diguanylic acid (c-di-GMP).</text>
</comment>